<dbReference type="OrthoDB" id="5875367at2759"/>
<dbReference type="PANTHER" id="PTHR12496:SF2">
    <property type="entry name" value="METHYLTRANSFERASE-LIKE PROTEIN 25B"/>
    <property type="match status" value="1"/>
</dbReference>
<proteinExistence type="predicted"/>
<dbReference type="Proteomes" id="UP000008820">
    <property type="component" value="Chromosome 2"/>
</dbReference>
<evidence type="ECO:0000313" key="2">
    <source>
        <dbReference type="EnsemblMetazoa" id="AAEL024628-PA"/>
    </source>
</evidence>
<dbReference type="InterPro" id="IPR025714">
    <property type="entry name" value="Methyltranfer_dom"/>
</dbReference>
<dbReference type="Gene3D" id="3.40.50.150">
    <property type="entry name" value="Vaccinia Virus protein VP39"/>
    <property type="match status" value="1"/>
</dbReference>
<dbReference type="SUPFAM" id="SSF53335">
    <property type="entry name" value="S-adenosyl-L-methionine-dependent methyltransferases"/>
    <property type="match status" value="1"/>
</dbReference>
<name>A0A6I8U7L6_AEDAE</name>
<dbReference type="EnsemblMetazoa" id="AAEL024628-RA">
    <property type="protein sequence ID" value="AAEL024628-PA"/>
    <property type="gene ID" value="AAEL024628"/>
</dbReference>
<dbReference type="FunCoup" id="A0A6I8U7L6">
    <property type="interactions" value="570"/>
</dbReference>
<protein>
    <recommendedName>
        <fullName evidence="1">Methyltransferase domain-containing protein</fullName>
    </recommendedName>
</protein>
<sequence>MIMNNDKLIAELKQKLQDSSRIVGIYSWLIDSYVLDFYVDNHWERLPTNWKLCFDGLDIRKLRDLLNEAPQDKESHVWPLSVLALRVLFRKYCLTRNLPTQEDNLGAALEKERTRFQAQHKLFNKSVKLKKRHEIEKFGEQCWRTGRKTNVQHLVDIGSGQGNLARTLCYGFGFKVCCIEQDQKLIESARQKDEELSSRLKRQLKFETMHHPIHLSKKVNLEEIDPSQFVKMVRDAFNVEKDVPFQFGLVGLHPCGDLAVFLMKLFLSCPEAKFIKLVCCCYMKLSTVKDKCSNFGFPTSAFCKQSGLHLSYEAREIACHAIEQYCNKLGSDYEELKVHAFRAAAEKIIVKFHPQLKHSGLRSTKVSDLSFAQYCEKATSGMGLELPESEIESTEVRTDLSHWERVVKFYTLRLMFAPLIESIVLYDRWLYLLEQGIHSEIDVIFDPVCSPRNHALTGEK</sequence>
<dbReference type="InParanoid" id="A0A6I8U7L6"/>
<accession>A0A6I8U7L6</accession>
<dbReference type="InterPro" id="IPR052220">
    <property type="entry name" value="METTL25"/>
</dbReference>
<dbReference type="InterPro" id="IPR029063">
    <property type="entry name" value="SAM-dependent_MTases_sf"/>
</dbReference>
<gene>
    <name evidence="2" type="primary">110675376</name>
</gene>
<evidence type="ECO:0000259" key="1">
    <source>
        <dbReference type="Pfam" id="PF13679"/>
    </source>
</evidence>
<reference evidence="2" key="2">
    <citation type="submission" date="2020-05" db="UniProtKB">
        <authorList>
            <consortium name="EnsemblMetazoa"/>
        </authorList>
    </citation>
    <scope>IDENTIFICATION</scope>
    <source>
        <strain evidence="2">LVP_AGWG</strain>
    </source>
</reference>
<dbReference type="AlphaFoldDB" id="A0A6I8U7L6"/>
<feature type="domain" description="Methyltransferase" evidence="1">
    <location>
        <begin position="130"/>
        <end position="287"/>
    </location>
</feature>
<dbReference type="Pfam" id="PF13679">
    <property type="entry name" value="Methyltransf_32"/>
    <property type="match status" value="1"/>
</dbReference>
<reference evidence="2 3" key="1">
    <citation type="submission" date="2017-06" db="EMBL/GenBank/DDBJ databases">
        <title>Aedes aegypti genome working group (AGWG) sequencing and assembly.</title>
        <authorList>
            <consortium name="Aedes aegypti Genome Working Group (AGWG)"/>
            <person name="Matthews B.J."/>
        </authorList>
    </citation>
    <scope>NUCLEOTIDE SEQUENCE [LARGE SCALE GENOMIC DNA]</scope>
    <source>
        <strain evidence="2 3">LVP_AGWG</strain>
    </source>
</reference>
<dbReference type="PANTHER" id="PTHR12496">
    <property type="entry name" value="CGI-41 METHYLTRANSFERASE"/>
    <property type="match status" value="1"/>
</dbReference>
<organism evidence="2 3">
    <name type="scientific">Aedes aegypti</name>
    <name type="common">Yellowfever mosquito</name>
    <name type="synonym">Culex aegypti</name>
    <dbReference type="NCBI Taxonomy" id="7159"/>
    <lineage>
        <taxon>Eukaryota</taxon>
        <taxon>Metazoa</taxon>
        <taxon>Ecdysozoa</taxon>
        <taxon>Arthropoda</taxon>
        <taxon>Hexapoda</taxon>
        <taxon>Insecta</taxon>
        <taxon>Pterygota</taxon>
        <taxon>Neoptera</taxon>
        <taxon>Endopterygota</taxon>
        <taxon>Diptera</taxon>
        <taxon>Nematocera</taxon>
        <taxon>Culicoidea</taxon>
        <taxon>Culicidae</taxon>
        <taxon>Culicinae</taxon>
        <taxon>Aedini</taxon>
        <taxon>Aedes</taxon>
        <taxon>Stegomyia</taxon>
    </lineage>
</organism>
<keyword evidence="3" id="KW-1185">Reference proteome</keyword>
<evidence type="ECO:0000313" key="3">
    <source>
        <dbReference type="Proteomes" id="UP000008820"/>
    </source>
</evidence>